<evidence type="ECO:0000256" key="11">
    <source>
        <dbReference type="SAM" id="Phobius"/>
    </source>
</evidence>
<keyword evidence="15" id="KW-1185">Reference proteome</keyword>
<dbReference type="InterPro" id="IPR017871">
    <property type="entry name" value="ABC_transporter-like_CS"/>
</dbReference>
<dbReference type="InterPro" id="IPR036640">
    <property type="entry name" value="ABC1_TM_sf"/>
</dbReference>
<feature type="transmembrane region" description="Helical" evidence="11">
    <location>
        <begin position="242"/>
        <end position="265"/>
    </location>
</feature>
<dbReference type="PROSITE" id="PS00211">
    <property type="entry name" value="ABC_TRANSPORTER_1"/>
    <property type="match status" value="1"/>
</dbReference>
<dbReference type="eggNOG" id="COG1132">
    <property type="taxonomic scope" value="Bacteria"/>
</dbReference>
<evidence type="ECO:0000256" key="2">
    <source>
        <dbReference type="ARBA" id="ARBA00022448"/>
    </source>
</evidence>
<dbReference type="RefSeq" id="WP_005464188.1">
    <property type="nucleotide sequence ID" value="NZ_CM001484.1"/>
</dbReference>
<evidence type="ECO:0000256" key="4">
    <source>
        <dbReference type="ARBA" id="ARBA00022519"/>
    </source>
</evidence>
<feature type="transmembrane region" description="Helical" evidence="11">
    <location>
        <begin position="167"/>
        <end position="187"/>
    </location>
</feature>
<evidence type="ECO:0000256" key="9">
    <source>
        <dbReference type="ARBA" id="ARBA00023136"/>
    </source>
</evidence>
<dbReference type="EMBL" id="CM001484">
    <property type="protein sequence ID" value="EIE98972.1"/>
    <property type="molecule type" value="Genomic_DNA"/>
</dbReference>
<dbReference type="GO" id="GO:0015421">
    <property type="term" value="F:ABC-type oligopeptide transporter activity"/>
    <property type="evidence" value="ECO:0007669"/>
    <property type="project" value="TreeGrafter"/>
</dbReference>
<keyword evidence="4" id="KW-0997">Cell inner membrane</keyword>
<dbReference type="STRING" id="928724.SacglDRAFT_02067"/>
<dbReference type="Pfam" id="PF00664">
    <property type="entry name" value="ABC_membrane"/>
    <property type="match status" value="1"/>
</dbReference>
<keyword evidence="8 11" id="KW-1133">Transmembrane helix</keyword>
<gene>
    <name evidence="14" type="ORF">SacglDRAFT_02067</name>
</gene>
<feature type="domain" description="ABC transporter" evidence="12">
    <location>
        <begin position="343"/>
        <end position="578"/>
    </location>
</feature>
<feature type="transmembrane region" description="Helical" evidence="11">
    <location>
        <begin position="62"/>
        <end position="87"/>
    </location>
</feature>
<protein>
    <submittedName>
        <fullName evidence="14">ABC-type multidrug transport system, ATPase and permease component</fullName>
    </submittedName>
</protein>
<dbReference type="InterPro" id="IPR027417">
    <property type="entry name" value="P-loop_NTPase"/>
</dbReference>
<dbReference type="SMART" id="SM00382">
    <property type="entry name" value="AAA"/>
    <property type="match status" value="1"/>
</dbReference>
<dbReference type="InterPro" id="IPR011527">
    <property type="entry name" value="ABC1_TM_dom"/>
</dbReference>
<keyword evidence="9 11" id="KW-0472">Membrane</keyword>
<dbReference type="PANTHER" id="PTHR43394:SF1">
    <property type="entry name" value="ATP-BINDING CASSETTE SUB-FAMILY B MEMBER 10, MITOCHONDRIAL"/>
    <property type="match status" value="1"/>
</dbReference>
<reference evidence="14 15" key="1">
    <citation type="submission" date="2011-09" db="EMBL/GenBank/DDBJ databases">
        <authorList>
            <consortium name="US DOE Joint Genome Institute (JGI-PGF)"/>
            <person name="Lucas S."/>
            <person name="Han J."/>
            <person name="Lapidus A."/>
            <person name="Cheng J.-F."/>
            <person name="Goodwin L."/>
            <person name="Pitluck S."/>
            <person name="Peters L."/>
            <person name="Land M.L."/>
            <person name="Hauser L."/>
            <person name="Brambilla E."/>
            <person name="Klenk H.-P."/>
            <person name="Woyke T.J."/>
        </authorList>
    </citation>
    <scope>NUCLEOTIDE SEQUENCE [LARGE SCALE GENOMIC DNA]</scope>
    <source>
        <strain evidence="14 15">K62</strain>
    </source>
</reference>
<dbReference type="Gene3D" id="3.40.50.300">
    <property type="entry name" value="P-loop containing nucleotide triphosphate hydrolases"/>
    <property type="match status" value="1"/>
</dbReference>
<dbReference type="HOGENOM" id="CLU_000604_84_3_11"/>
<reference evidence="15" key="2">
    <citation type="submission" date="2012-01" db="EMBL/GenBank/DDBJ databases">
        <title>Noncontiguous Finished sequence of chromosome of Saccharomonospora glauca K62.</title>
        <authorList>
            <consortium name="US DOE Joint Genome Institute"/>
            <person name="Lucas S."/>
            <person name="Han J."/>
            <person name="Lapidus A."/>
            <person name="Cheng J.-F."/>
            <person name="Goodwin L."/>
            <person name="Pitluck S."/>
            <person name="Peters L."/>
            <person name="Mikhailova N."/>
            <person name="Held B."/>
            <person name="Detter J.C."/>
            <person name="Han C."/>
            <person name="Tapia R."/>
            <person name="Land M."/>
            <person name="Hauser L."/>
            <person name="Kyrpides N."/>
            <person name="Ivanova N."/>
            <person name="Pagani I."/>
            <person name="Brambilla E.-M."/>
            <person name="Klenk H.-P."/>
            <person name="Woyke T."/>
        </authorList>
    </citation>
    <scope>NUCLEOTIDE SEQUENCE [LARGE SCALE GENOMIC DNA]</scope>
    <source>
        <strain evidence="15">K62</strain>
    </source>
</reference>
<keyword evidence="6" id="KW-0547">Nucleotide-binding</keyword>
<dbReference type="SUPFAM" id="SSF90123">
    <property type="entry name" value="ABC transporter transmembrane region"/>
    <property type="match status" value="1"/>
</dbReference>
<keyword evidence="7" id="KW-0067">ATP-binding</keyword>
<evidence type="ECO:0000256" key="1">
    <source>
        <dbReference type="ARBA" id="ARBA00004429"/>
    </source>
</evidence>
<feature type="domain" description="ABC transmembrane type-1" evidence="13">
    <location>
        <begin position="30"/>
        <end position="308"/>
    </location>
</feature>
<keyword evidence="5 11" id="KW-0812">Transmembrane</keyword>
<dbReference type="CDD" id="cd18551">
    <property type="entry name" value="ABC_6TM_LmrA_like"/>
    <property type="match status" value="1"/>
</dbReference>
<evidence type="ECO:0000256" key="8">
    <source>
        <dbReference type="ARBA" id="ARBA00022989"/>
    </source>
</evidence>
<name>I1D1Z8_9PSEU</name>
<feature type="transmembrane region" description="Helical" evidence="11">
    <location>
        <begin position="285"/>
        <end position="313"/>
    </location>
</feature>
<sequence>MSSERATMLRASAWRDLLTYLAPHRTLVTVGALFTMCGSLVGLTQPMMAKWIVDALGEGRAVLGPILLLTAAVVVGAALAAIGYWLLGRVAESVVLTARTSMLGRILRMRLAETGRLQPGDLMSRVTADTTLLRQSVSQTLVDALKGLLMLVAVVVAMVLLDAVLLLVTVAVLAVAALLIALVVPFFQRYSAKVQESIGDINAVLERLLGAFRTVKSSGAEPGEAEKLRVSTDRAWFFGLRLARLSGIVSAGALLAIHVSFLAVLGVGGARVASGAIPVGTLIAFLLYLFALIEPVAGLITAASTFSTGVAAIRRIREVERLEVESVGERARSGTGDPRPAALSFHDVHFAYPDGTAVHHGVSFAIPPGGLTAVVGPSGAGKSTLFSLVERFYDPVRGSITMDGKDIRDWPLVELRAVIGYVEQDAPVLAGTLRENLVMGAVEPISEDEIRAVLERTRLTELVDRLPDGLDSRVGHRGNTLSGGERQRVAIARALLRKPRLLLLDEATSQLDAVNEAALRDVVVEVAAELTVLVVAHRLSTVTKADRILVMEAGRIRAVGSHEELVASDELYRELAATQLLVAEDETVVPAVGDGVGTPH</sequence>
<feature type="transmembrane region" description="Helical" evidence="11">
    <location>
        <begin position="144"/>
        <end position="161"/>
    </location>
</feature>
<comment type="subcellular location">
    <subcellularLocation>
        <location evidence="1">Cell inner membrane</location>
        <topology evidence="1">Multi-pass membrane protein</topology>
    </subcellularLocation>
</comment>
<dbReference type="AlphaFoldDB" id="I1D1Z8"/>
<organism evidence="14 15">
    <name type="scientific">Saccharomonospora glauca K62</name>
    <dbReference type="NCBI Taxonomy" id="928724"/>
    <lineage>
        <taxon>Bacteria</taxon>
        <taxon>Bacillati</taxon>
        <taxon>Actinomycetota</taxon>
        <taxon>Actinomycetes</taxon>
        <taxon>Pseudonocardiales</taxon>
        <taxon>Pseudonocardiaceae</taxon>
        <taxon>Saccharomonospora</taxon>
    </lineage>
</organism>
<dbReference type="Gene3D" id="1.20.1560.10">
    <property type="entry name" value="ABC transporter type 1, transmembrane domain"/>
    <property type="match status" value="1"/>
</dbReference>
<dbReference type="SUPFAM" id="SSF52540">
    <property type="entry name" value="P-loop containing nucleoside triphosphate hydrolases"/>
    <property type="match status" value="1"/>
</dbReference>
<evidence type="ECO:0000256" key="7">
    <source>
        <dbReference type="ARBA" id="ARBA00022840"/>
    </source>
</evidence>
<evidence type="ECO:0000256" key="10">
    <source>
        <dbReference type="ARBA" id="ARBA00023455"/>
    </source>
</evidence>
<evidence type="ECO:0000313" key="14">
    <source>
        <dbReference type="EMBL" id="EIE98972.1"/>
    </source>
</evidence>
<dbReference type="Pfam" id="PF00005">
    <property type="entry name" value="ABC_tran"/>
    <property type="match status" value="1"/>
</dbReference>
<evidence type="ECO:0000256" key="6">
    <source>
        <dbReference type="ARBA" id="ARBA00022741"/>
    </source>
</evidence>
<dbReference type="InterPro" id="IPR039421">
    <property type="entry name" value="Type_1_exporter"/>
</dbReference>
<dbReference type="PROSITE" id="PS50893">
    <property type="entry name" value="ABC_TRANSPORTER_2"/>
    <property type="match status" value="1"/>
</dbReference>
<keyword evidence="3" id="KW-1003">Cell membrane</keyword>
<comment type="similarity">
    <text evidence="10">Belongs to the ABC transporter superfamily. Siderophore-Fe(3+) uptake transporter (SIUT) (TC 3.A.1.21) family.</text>
</comment>
<evidence type="ECO:0000256" key="3">
    <source>
        <dbReference type="ARBA" id="ARBA00022475"/>
    </source>
</evidence>
<evidence type="ECO:0000259" key="13">
    <source>
        <dbReference type="PROSITE" id="PS50929"/>
    </source>
</evidence>
<dbReference type="GO" id="GO:0016887">
    <property type="term" value="F:ATP hydrolysis activity"/>
    <property type="evidence" value="ECO:0007669"/>
    <property type="project" value="InterPro"/>
</dbReference>
<accession>I1D1Z8</accession>
<evidence type="ECO:0000313" key="15">
    <source>
        <dbReference type="Proteomes" id="UP000005087"/>
    </source>
</evidence>
<dbReference type="Proteomes" id="UP000005087">
    <property type="component" value="Chromosome"/>
</dbReference>
<proteinExistence type="inferred from homology"/>
<feature type="transmembrane region" description="Helical" evidence="11">
    <location>
        <begin position="21"/>
        <end position="42"/>
    </location>
</feature>
<dbReference type="PROSITE" id="PS50929">
    <property type="entry name" value="ABC_TM1F"/>
    <property type="match status" value="1"/>
</dbReference>
<keyword evidence="2" id="KW-0813">Transport</keyword>
<dbReference type="PANTHER" id="PTHR43394">
    <property type="entry name" value="ATP-DEPENDENT PERMEASE MDL1, MITOCHONDRIAL"/>
    <property type="match status" value="1"/>
</dbReference>
<dbReference type="GO" id="GO:0005886">
    <property type="term" value="C:plasma membrane"/>
    <property type="evidence" value="ECO:0007669"/>
    <property type="project" value="UniProtKB-SubCell"/>
</dbReference>
<dbReference type="InterPro" id="IPR003439">
    <property type="entry name" value="ABC_transporter-like_ATP-bd"/>
</dbReference>
<dbReference type="FunFam" id="3.40.50.300:FF:000221">
    <property type="entry name" value="Multidrug ABC transporter ATP-binding protein"/>
    <property type="match status" value="1"/>
</dbReference>
<dbReference type="GO" id="GO:0005524">
    <property type="term" value="F:ATP binding"/>
    <property type="evidence" value="ECO:0007669"/>
    <property type="project" value="UniProtKB-KW"/>
</dbReference>
<evidence type="ECO:0000259" key="12">
    <source>
        <dbReference type="PROSITE" id="PS50893"/>
    </source>
</evidence>
<evidence type="ECO:0000256" key="5">
    <source>
        <dbReference type="ARBA" id="ARBA00022692"/>
    </source>
</evidence>
<dbReference type="InterPro" id="IPR003593">
    <property type="entry name" value="AAA+_ATPase"/>
</dbReference>